<keyword evidence="4 5" id="KW-0472">Membrane</keyword>
<feature type="transmembrane region" description="Helical" evidence="5">
    <location>
        <begin position="20"/>
        <end position="41"/>
    </location>
</feature>
<name>A0A934NAT1_9BACT</name>
<comment type="caution">
    <text evidence="6">The sequence shown here is derived from an EMBL/GenBank/DDBJ whole genome shotgun (WGS) entry which is preliminary data.</text>
</comment>
<feature type="transmembrane region" description="Helical" evidence="5">
    <location>
        <begin position="103"/>
        <end position="129"/>
    </location>
</feature>
<evidence type="ECO:0000313" key="7">
    <source>
        <dbReference type="Proteomes" id="UP000614410"/>
    </source>
</evidence>
<dbReference type="GO" id="GO:0016020">
    <property type="term" value="C:membrane"/>
    <property type="evidence" value="ECO:0007669"/>
    <property type="project" value="UniProtKB-SubCell"/>
</dbReference>
<organism evidence="6 7">
    <name type="scientific">Candidatus Amunia macphersoniae</name>
    <dbReference type="NCBI Taxonomy" id="3127014"/>
    <lineage>
        <taxon>Bacteria</taxon>
        <taxon>Bacillati</taxon>
        <taxon>Candidatus Dormiibacterota</taxon>
        <taxon>Candidatus Dormibacteria</taxon>
        <taxon>Candidatus Aeolococcales</taxon>
        <taxon>Candidatus Aeolococcaceae</taxon>
        <taxon>Candidatus Amunia</taxon>
    </lineage>
</organism>
<feature type="transmembrane region" description="Helical" evidence="5">
    <location>
        <begin position="261"/>
        <end position="280"/>
    </location>
</feature>
<dbReference type="GO" id="GO:0016765">
    <property type="term" value="F:transferase activity, transferring alkyl or aryl (other than methyl) groups"/>
    <property type="evidence" value="ECO:0007669"/>
    <property type="project" value="InterPro"/>
</dbReference>
<sequence length="285" mass="28859">MIRFFDERSPAGGRPKAWLYLTHPGPSLLVTVVTVAAAGLLTRGLPSGRTTLGLVLVMLPGQLAIGALNDWVDVASDRTSKPFKPIARGLVTPRGAAMVTASMLAVSVATGAWFGAGVMAVGLLAVVAGTTYDLFLKRTQVAVLAWWAGFVAVPLLAMVMTGRLTGAVQTIPLAGLLSLAVLIANGLPDAAADSLAGARTLSAALGDRRSRVVMVVALLIAAAYVLAVRGSLGQGGLAVVAAALLVAGAGAAWLPARARSLMFPLLAVCVAVAAVSWLGALPEPG</sequence>
<evidence type="ECO:0000256" key="1">
    <source>
        <dbReference type="ARBA" id="ARBA00004141"/>
    </source>
</evidence>
<gene>
    <name evidence="6" type="ORF">JF887_13925</name>
</gene>
<evidence type="ECO:0000256" key="3">
    <source>
        <dbReference type="ARBA" id="ARBA00022989"/>
    </source>
</evidence>
<evidence type="ECO:0000256" key="5">
    <source>
        <dbReference type="SAM" id="Phobius"/>
    </source>
</evidence>
<dbReference type="Gene3D" id="1.10.357.140">
    <property type="entry name" value="UbiA prenyltransferase"/>
    <property type="match status" value="1"/>
</dbReference>
<proteinExistence type="predicted"/>
<reference evidence="6 7" key="1">
    <citation type="submission" date="2020-10" db="EMBL/GenBank/DDBJ databases">
        <title>Ca. Dormibacterota MAGs.</title>
        <authorList>
            <person name="Montgomery K."/>
        </authorList>
    </citation>
    <scope>NUCLEOTIDE SEQUENCE [LARGE SCALE GENOMIC DNA]</scope>
    <source>
        <strain evidence="6">Mitchell_Peninsula_5</strain>
    </source>
</reference>
<keyword evidence="2 5" id="KW-0812">Transmembrane</keyword>
<dbReference type="PANTHER" id="PTHR42723:SF1">
    <property type="entry name" value="CHLOROPHYLL SYNTHASE, CHLOROPLASTIC"/>
    <property type="match status" value="1"/>
</dbReference>
<dbReference type="Proteomes" id="UP000614410">
    <property type="component" value="Unassembled WGS sequence"/>
</dbReference>
<comment type="subcellular location">
    <subcellularLocation>
        <location evidence="1">Membrane</location>
        <topology evidence="1">Multi-pass membrane protein</topology>
    </subcellularLocation>
</comment>
<dbReference type="AlphaFoldDB" id="A0A934NAT1"/>
<keyword evidence="3 5" id="KW-1133">Transmembrane helix</keyword>
<dbReference type="EMBL" id="JAEKNN010000063">
    <property type="protein sequence ID" value="MBJ7610507.1"/>
    <property type="molecule type" value="Genomic_DNA"/>
</dbReference>
<feature type="transmembrane region" description="Helical" evidence="5">
    <location>
        <begin position="141"/>
        <end position="159"/>
    </location>
</feature>
<dbReference type="PANTHER" id="PTHR42723">
    <property type="entry name" value="CHLOROPHYLL SYNTHASE"/>
    <property type="match status" value="1"/>
</dbReference>
<feature type="transmembrane region" description="Helical" evidence="5">
    <location>
        <begin position="236"/>
        <end position="254"/>
    </location>
</feature>
<dbReference type="Pfam" id="PF01040">
    <property type="entry name" value="UbiA"/>
    <property type="match status" value="1"/>
</dbReference>
<feature type="transmembrane region" description="Helical" evidence="5">
    <location>
        <begin position="212"/>
        <end position="230"/>
    </location>
</feature>
<dbReference type="InterPro" id="IPR000537">
    <property type="entry name" value="UbiA_prenyltransferase"/>
</dbReference>
<dbReference type="InterPro" id="IPR044878">
    <property type="entry name" value="UbiA_sf"/>
</dbReference>
<evidence type="ECO:0000256" key="2">
    <source>
        <dbReference type="ARBA" id="ARBA00022692"/>
    </source>
</evidence>
<dbReference type="InterPro" id="IPR050475">
    <property type="entry name" value="Prenyltransferase_related"/>
</dbReference>
<evidence type="ECO:0000256" key="4">
    <source>
        <dbReference type="ARBA" id="ARBA00023136"/>
    </source>
</evidence>
<protein>
    <submittedName>
        <fullName evidence="6">UbiA family prenyltransferase</fullName>
    </submittedName>
</protein>
<feature type="transmembrane region" description="Helical" evidence="5">
    <location>
        <begin position="171"/>
        <end position="191"/>
    </location>
</feature>
<evidence type="ECO:0000313" key="6">
    <source>
        <dbReference type="EMBL" id="MBJ7610507.1"/>
    </source>
</evidence>
<accession>A0A934NAT1</accession>